<keyword evidence="1" id="KW-0175">Coiled coil</keyword>
<dbReference type="PANTHER" id="PTHR33678:SF2">
    <property type="match status" value="1"/>
</dbReference>
<dbReference type="STRING" id="34103.SAMN05421778_1323"/>
<evidence type="ECO:0000256" key="2">
    <source>
        <dbReference type="SAM" id="MobiDB-lite"/>
    </source>
</evidence>
<proteinExistence type="predicted"/>
<dbReference type="AlphaFoldDB" id="A0A059KN58"/>
<name>A0A059KN58_9BURK</name>
<keyword evidence="5" id="KW-1185">Reference proteome</keyword>
<evidence type="ECO:0000259" key="3">
    <source>
        <dbReference type="Pfam" id="PF20042"/>
    </source>
</evidence>
<evidence type="ECO:0000313" key="5">
    <source>
        <dbReference type="Proteomes" id="UP000026714"/>
    </source>
</evidence>
<feature type="domain" description="DUF6444" evidence="3">
    <location>
        <begin position="24"/>
        <end position="87"/>
    </location>
</feature>
<evidence type="ECO:0000313" key="4">
    <source>
        <dbReference type="EMBL" id="KDB52917.1"/>
    </source>
</evidence>
<protein>
    <recommendedName>
        <fullName evidence="3">DUF6444 domain-containing protein</fullName>
    </recommendedName>
</protein>
<evidence type="ECO:0000256" key="1">
    <source>
        <dbReference type="SAM" id="Coils"/>
    </source>
</evidence>
<feature type="coiled-coil region" evidence="1">
    <location>
        <begin position="19"/>
        <end position="46"/>
    </location>
</feature>
<accession>A0A059KN58</accession>
<gene>
    <name evidence="4" type="ORF">X805_15210</name>
</gene>
<dbReference type="EMBL" id="AZRA01000038">
    <property type="protein sequence ID" value="KDB52917.1"/>
    <property type="molecule type" value="Genomic_DNA"/>
</dbReference>
<dbReference type="InterPro" id="IPR045618">
    <property type="entry name" value="DUF6444"/>
</dbReference>
<reference evidence="4 5" key="1">
    <citation type="journal article" date="2014" name="FEMS Microbiol. Ecol.">
        <title>Sphaerotilus natans encrusted with nanoball-shaped Fe(III) oxide minerals formed by nitrate-reducing mixotrophic Fe(II) oxidation.</title>
        <authorList>
            <person name="Park S."/>
            <person name="Kim D.H."/>
            <person name="Lee J.H."/>
            <person name="Hur H.G."/>
        </authorList>
    </citation>
    <scope>NUCLEOTIDE SEQUENCE [LARGE SCALE GENOMIC DNA]</scope>
    <source>
        <strain evidence="4 5">DSM 6575</strain>
    </source>
</reference>
<comment type="caution">
    <text evidence="4">The sequence shown here is derived from an EMBL/GenBank/DDBJ whole genome shotgun (WGS) entry which is preliminary data.</text>
</comment>
<dbReference type="RefSeq" id="WP_037480174.1">
    <property type="nucleotide sequence ID" value="NZ_AZRA01000038.1"/>
</dbReference>
<organism evidence="4 5">
    <name type="scientific">Sphaerotilus natans subsp. natans DSM 6575</name>
    <dbReference type="NCBI Taxonomy" id="1286631"/>
    <lineage>
        <taxon>Bacteria</taxon>
        <taxon>Pseudomonadati</taxon>
        <taxon>Pseudomonadota</taxon>
        <taxon>Betaproteobacteria</taxon>
        <taxon>Burkholderiales</taxon>
        <taxon>Sphaerotilaceae</taxon>
        <taxon>Sphaerotilus</taxon>
    </lineage>
</organism>
<dbReference type="Proteomes" id="UP000026714">
    <property type="component" value="Unassembled WGS sequence"/>
</dbReference>
<dbReference type="PANTHER" id="PTHR33678">
    <property type="entry name" value="BLL1576 PROTEIN"/>
    <property type="match status" value="1"/>
</dbReference>
<dbReference type="Pfam" id="PF20042">
    <property type="entry name" value="DUF6444"/>
    <property type="match status" value="1"/>
</dbReference>
<dbReference type="InterPro" id="IPR052344">
    <property type="entry name" value="Transposase-related"/>
</dbReference>
<sequence length="170" mass="18777">MNSPPSPEPEDLPAKPQTLAQCHEVIDTLGQQLAQLREQVAWLQERVKLDSRNSSKPPSADVKGTSRPRRASERKRGAQPGHKGTYRALLDEGEVDAVHDLRPPEVCECGGPVEPGRALRHQVTDLAQAVRAEVQEYRLYRGVCGHCRKTHESRLPAGVPRGQIGARCWG</sequence>
<feature type="region of interest" description="Disordered" evidence="2">
    <location>
        <begin position="47"/>
        <end position="87"/>
    </location>
</feature>